<dbReference type="InterPro" id="IPR011013">
    <property type="entry name" value="Gal_mutarotase_sf_dom"/>
</dbReference>
<evidence type="ECO:0000259" key="4">
    <source>
        <dbReference type="Pfam" id="PF01055"/>
    </source>
</evidence>
<feature type="domain" description="DUF5110" evidence="6">
    <location>
        <begin position="690"/>
        <end position="758"/>
    </location>
</feature>
<dbReference type="Pfam" id="PF01055">
    <property type="entry name" value="Glyco_hydro_31_2nd"/>
    <property type="match status" value="1"/>
</dbReference>
<dbReference type="Pfam" id="PF17137">
    <property type="entry name" value="DUF5110"/>
    <property type="match status" value="1"/>
</dbReference>
<accession>A0A4V2RQ83</accession>
<dbReference type="SUPFAM" id="SSF51445">
    <property type="entry name" value="(Trans)glycosidases"/>
    <property type="match status" value="1"/>
</dbReference>
<name>A0A4V2RQ83_9BACT</name>
<evidence type="ECO:0000256" key="2">
    <source>
        <dbReference type="RuleBase" id="RU361185"/>
    </source>
</evidence>
<keyword evidence="2" id="KW-0378">Hydrolase</keyword>
<dbReference type="Pfam" id="PF21365">
    <property type="entry name" value="Glyco_hydro_31_3rd"/>
    <property type="match status" value="1"/>
</dbReference>
<dbReference type="InterPro" id="IPR033403">
    <property type="entry name" value="DUF5110"/>
</dbReference>
<dbReference type="PANTHER" id="PTHR43863">
    <property type="entry name" value="HYDROLASE, PUTATIVE (AFU_ORTHOLOGUE AFUA_1G03140)-RELATED"/>
    <property type="match status" value="1"/>
</dbReference>
<reference evidence="8 9" key="1">
    <citation type="submission" date="2019-03" db="EMBL/GenBank/DDBJ databases">
        <title>Genomic Encyclopedia of Archaeal and Bacterial Type Strains, Phase II (KMG-II): from individual species to whole genera.</title>
        <authorList>
            <person name="Goeker M."/>
        </authorList>
    </citation>
    <scope>NUCLEOTIDE SEQUENCE [LARGE SCALE GENOMIC DNA]</scope>
    <source>
        <strain evidence="8 9">RL-C</strain>
    </source>
</reference>
<dbReference type="Proteomes" id="UP000294830">
    <property type="component" value="Unassembled WGS sequence"/>
</dbReference>
<feature type="signal peptide" evidence="3">
    <location>
        <begin position="1"/>
        <end position="21"/>
    </location>
</feature>
<sequence>MQLKRLMGILGFVALSGVAVAQLSEATFSNATALTCQKQEGKWTFQSMGNGIVKATYLPTGYTRTQQISDAVTTKPQKVAVVSKGDRQKGFGTIMVADNGSSFAINDGSTALLSGLTALKEGLNNGFSFELMPGEQIFGGGERAIPMNRRGHRLNLYNRPNYAYGMGEENLNYSLPFFMSSRGYGIFFDNPSKGFADIAKGDAKRMSVGFESGELTFYLIPGKNPEEILKRYTSMIGTQPIPARWVFGNFMSRFGYRSEAQIRDIKAKMKADRIPMDAIIIDLFWFGDSIQNYVGNLEWVNRKAWPNPKKMIADFTADSINTVLITEPYIVKGTLNYDESVPYLATDSLGKTYTLQNFYFGKGGIIDMFRNDAKDWFWSKYKRQMDIGVSGWWGDLGEPENHPEDVYHNLKDLGYSNRLYAANEVHNIFGHYWNKMLYTKFEKEYPDVRLFNLNRAGYANSARYIIFPWSGDVGRHWPGFRAQLPIMLTMSISNIPYIHSDAGGFTFAKQDNELYVRWMQMSAFSPILRPHGTALKDYLPNADSYPSEAALFDEPYKSIARKYIQMRYDLLPYNYTLGYDHMANAEPLVKPLFFRSFKDVDALKAEDQYLWGDALLIAPVLDSGATSRKLYLPTGSEWYSYHHSQQPLAGGQWITEKVTLADMPIFVKGGSFIPTAPGLMNTKQYNPAKLVVTYYPSAKPSAYTLFDDDGKTNKSWERKQYELITFKADGKRTITIASNGGRYPGKPISRTITLRVVNVDRVSATVTVNGKKAQPTFDAASRTLSVKVSFNGRPTTVKY</sequence>
<dbReference type="InterPro" id="IPR000322">
    <property type="entry name" value="Glyco_hydro_31_TIM"/>
</dbReference>
<protein>
    <submittedName>
        <fullName evidence="8">Oligosaccharide 4-alpha-D-glucosyltransferase</fullName>
    </submittedName>
</protein>
<dbReference type="GO" id="GO:0016740">
    <property type="term" value="F:transferase activity"/>
    <property type="evidence" value="ECO:0007669"/>
    <property type="project" value="UniProtKB-KW"/>
</dbReference>
<dbReference type="OrthoDB" id="176168at2"/>
<feature type="domain" description="Glycosyl hydrolase family 31 C-terminal" evidence="7">
    <location>
        <begin position="586"/>
        <end position="673"/>
    </location>
</feature>
<evidence type="ECO:0000313" key="9">
    <source>
        <dbReference type="Proteomes" id="UP000294830"/>
    </source>
</evidence>
<comment type="caution">
    <text evidence="8">The sequence shown here is derived from an EMBL/GenBank/DDBJ whole genome shotgun (WGS) entry which is preliminary data.</text>
</comment>
<dbReference type="Gene3D" id="3.20.20.80">
    <property type="entry name" value="Glycosidases"/>
    <property type="match status" value="1"/>
</dbReference>
<dbReference type="InterPro" id="IPR017853">
    <property type="entry name" value="GH"/>
</dbReference>
<dbReference type="EMBL" id="SLWB01000003">
    <property type="protein sequence ID" value="TCN70570.1"/>
    <property type="molecule type" value="Genomic_DNA"/>
</dbReference>
<evidence type="ECO:0000256" key="1">
    <source>
        <dbReference type="ARBA" id="ARBA00007806"/>
    </source>
</evidence>
<dbReference type="SUPFAM" id="SSF51011">
    <property type="entry name" value="Glycosyl hydrolase domain"/>
    <property type="match status" value="1"/>
</dbReference>
<evidence type="ECO:0000313" key="8">
    <source>
        <dbReference type="EMBL" id="TCN70570.1"/>
    </source>
</evidence>
<dbReference type="InterPro" id="IPR025887">
    <property type="entry name" value="Glyco_hydro_31_N_dom"/>
</dbReference>
<dbReference type="Gene3D" id="2.60.40.1760">
    <property type="entry name" value="glycosyl hydrolase (family 31)"/>
    <property type="match status" value="1"/>
</dbReference>
<keyword evidence="8" id="KW-0808">Transferase</keyword>
<dbReference type="RefSeq" id="WP_131838434.1">
    <property type="nucleotide sequence ID" value="NZ_SLWB01000003.1"/>
</dbReference>
<proteinExistence type="inferred from homology"/>
<evidence type="ECO:0000259" key="7">
    <source>
        <dbReference type="Pfam" id="PF21365"/>
    </source>
</evidence>
<evidence type="ECO:0000259" key="6">
    <source>
        <dbReference type="Pfam" id="PF17137"/>
    </source>
</evidence>
<feature type="domain" description="Glycoside hydrolase family 31 TIM barrel" evidence="4">
    <location>
        <begin position="240"/>
        <end position="577"/>
    </location>
</feature>
<dbReference type="SUPFAM" id="SSF74650">
    <property type="entry name" value="Galactose mutarotase-like"/>
    <property type="match status" value="1"/>
</dbReference>
<dbReference type="InterPro" id="IPR051816">
    <property type="entry name" value="Glycosyl_Hydrolase_31"/>
</dbReference>
<feature type="chain" id="PRO_5020386413" evidence="3">
    <location>
        <begin position="22"/>
        <end position="799"/>
    </location>
</feature>
<dbReference type="CDD" id="cd14752">
    <property type="entry name" value="GH31_N"/>
    <property type="match status" value="1"/>
</dbReference>
<gene>
    <name evidence="8" type="ORF">CLV25_10386</name>
</gene>
<dbReference type="AlphaFoldDB" id="A0A4V2RQ83"/>
<keyword evidence="3" id="KW-0732">Signal</keyword>
<dbReference type="Gene3D" id="2.60.40.1180">
    <property type="entry name" value="Golgi alpha-mannosidase II"/>
    <property type="match status" value="2"/>
</dbReference>
<keyword evidence="9" id="KW-1185">Reference proteome</keyword>
<evidence type="ECO:0000256" key="3">
    <source>
        <dbReference type="SAM" id="SignalP"/>
    </source>
</evidence>
<dbReference type="GO" id="GO:0004553">
    <property type="term" value="F:hydrolase activity, hydrolyzing O-glycosyl compounds"/>
    <property type="evidence" value="ECO:0007669"/>
    <property type="project" value="InterPro"/>
</dbReference>
<dbReference type="InterPro" id="IPR013780">
    <property type="entry name" value="Glyco_hydro_b"/>
</dbReference>
<organism evidence="8 9">
    <name type="scientific">Acetobacteroides hydrogenigenes</name>
    <dbReference type="NCBI Taxonomy" id="979970"/>
    <lineage>
        <taxon>Bacteria</taxon>
        <taxon>Pseudomonadati</taxon>
        <taxon>Bacteroidota</taxon>
        <taxon>Bacteroidia</taxon>
        <taxon>Bacteroidales</taxon>
        <taxon>Rikenellaceae</taxon>
        <taxon>Acetobacteroides</taxon>
    </lineage>
</organism>
<evidence type="ECO:0000259" key="5">
    <source>
        <dbReference type="Pfam" id="PF13802"/>
    </source>
</evidence>
<dbReference type="Pfam" id="PF13802">
    <property type="entry name" value="Gal_mutarotas_2"/>
    <property type="match status" value="1"/>
</dbReference>
<feature type="domain" description="Glycoside hydrolase family 31 N-terminal" evidence="5">
    <location>
        <begin position="93"/>
        <end position="197"/>
    </location>
</feature>
<dbReference type="PANTHER" id="PTHR43863:SF2">
    <property type="entry name" value="MALTASE-GLUCOAMYLASE"/>
    <property type="match status" value="1"/>
</dbReference>
<dbReference type="GO" id="GO:0005975">
    <property type="term" value="P:carbohydrate metabolic process"/>
    <property type="evidence" value="ECO:0007669"/>
    <property type="project" value="InterPro"/>
</dbReference>
<comment type="similarity">
    <text evidence="1 2">Belongs to the glycosyl hydrolase 31 family.</text>
</comment>
<dbReference type="GO" id="GO:0030246">
    <property type="term" value="F:carbohydrate binding"/>
    <property type="evidence" value="ECO:0007669"/>
    <property type="project" value="InterPro"/>
</dbReference>
<keyword evidence="2" id="KW-0326">Glycosidase</keyword>
<dbReference type="InterPro" id="IPR048395">
    <property type="entry name" value="Glyco_hydro_31_C"/>
</dbReference>